<dbReference type="Pfam" id="PF00083">
    <property type="entry name" value="Sugar_tr"/>
    <property type="match status" value="1"/>
</dbReference>
<dbReference type="RefSeq" id="XP_013282205.1">
    <property type="nucleotide sequence ID" value="XM_013426751.1"/>
</dbReference>
<dbReference type="InterPro" id="IPR005828">
    <property type="entry name" value="MFS_sugar_transport-like"/>
</dbReference>
<sequence>MAFGSDAPFKWRNFWACLAIATGQIAWGYPSEIIGPTLGIPAFLKYMGLEDPRTAGDLIGATNGVYQAGAFFGIIANLFVMERWGRRAGVVAASVVSIFGSTLVAAAQNIAMFIVFRFFAGAGAYALCVVLPIYTAEIAAPELRGLFVGLNGVMCGFGYSIAAYMGLAFSYSSNETVQWRAPLALAVPWPILMLVLVYYLPESPRYLLLKNRNEEAWKVVSSLHSTKNDADQVFAREEFYQMQKQTELDRTIGSSWLKLFTKPSNQKRLMVGMGFAFVGQSTGDLVINNYGPTFYSALGFNPKDQLILQAAWVSVSIFGNLVGALLLDRVGRRPIMLFAVGACVICLSIEAAMVAEYATFHDGRTSGGSNKAGLSAGVFALFLFEAVYTSGIDVAGFVFFAEIWPNHDRVRGVALSWLVFVLTDLVYLQVTATAFAHIGWRYFLVFIVVSAVGWVWMWFCIPETRGRPLEEMAELFGDKDEVMVYLRDLHIDDETHEVVEDGPRKTAQVEGETKNIEHVHV</sequence>
<dbReference type="InterPro" id="IPR020846">
    <property type="entry name" value="MFS_dom"/>
</dbReference>
<evidence type="ECO:0000313" key="8">
    <source>
        <dbReference type="EMBL" id="KIW78397.1"/>
    </source>
</evidence>
<dbReference type="InterPro" id="IPR036259">
    <property type="entry name" value="MFS_trans_sf"/>
</dbReference>
<feature type="domain" description="Major facilitator superfamily (MFS) profile" evidence="7">
    <location>
        <begin position="16"/>
        <end position="465"/>
    </location>
</feature>
<evidence type="ECO:0000256" key="6">
    <source>
        <dbReference type="SAM" id="Phobius"/>
    </source>
</evidence>
<feature type="transmembrane region" description="Helical" evidence="6">
    <location>
        <begin position="113"/>
        <end position="134"/>
    </location>
</feature>
<feature type="transmembrane region" description="Helical" evidence="6">
    <location>
        <begin position="334"/>
        <end position="354"/>
    </location>
</feature>
<feature type="transmembrane region" description="Helical" evidence="6">
    <location>
        <begin position="442"/>
        <end position="461"/>
    </location>
</feature>
<dbReference type="GO" id="GO:0016020">
    <property type="term" value="C:membrane"/>
    <property type="evidence" value="ECO:0007669"/>
    <property type="project" value="UniProtKB-SubCell"/>
</dbReference>
<feature type="transmembrane region" description="Helical" evidence="6">
    <location>
        <begin position="64"/>
        <end position="81"/>
    </location>
</feature>
<feature type="transmembrane region" description="Helical" evidence="6">
    <location>
        <begin position="269"/>
        <end position="287"/>
    </location>
</feature>
<keyword evidence="9" id="KW-1185">Reference proteome</keyword>
<dbReference type="PANTHER" id="PTHR48022">
    <property type="entry name" value="PLASTIDIC GLUCOSE TRANSPORTER 4"/>
    <property type="match status" value="1"/>
</dbReference>
<feature type="transmembrane region" description="Helical" evidence="6">
    <location>
        <begin position="307"/>
        <end position="327"/>
    </location>
</feature>
<feature type="transmembrane region" description="Helical" evidence="6">
    <location>
        <begin position="179"/>
        <end position="200"/>
    </location>
</feature>
<dbReference type="AlphaFoldDB" id="A0A0D2EVY0"/>
<evidence type="ECO:0000256" key="4">
    <source>
        <dbReference type="ARBA" id="ARBA00022989"/>
    </source>
</evidence>
<keyword evidence="3 6" id="KW-0812">Transmembrane</keyword>
<dbReference type="Gene3D" id="1.20.1250.20">
    <property type="entry name" value="MFS general substrate transporter like domains"/>
    <property type="match status" value="1"/>
</dbReference>
<dbReference type="PANTHER" id="PTHR48022:SF11">
    <property type="entry name" value="MONOSACCHARIDE TRANSPORTER (HXT8), PUTATIVE (AFU_ORTHOLOGUE AFUA_2G08120)-RELATED"/>
    <property type="match status" value="1"/>
</dbReference>
<feature type="transmembrane region" description="Helical" evidence="6">
    <location>
        <begin position="146"/>
        <end position="167"/>
    </location>
</feature>
<dbReference type="PROSITE" id="PS50850">
    <property type="entry name" value="MFS"/>
    <property type="match status" value="1"/>
</dbReference>
<evidence type="ECO:0000256" key="1">
    <source>
        <dbReference type="ARBA" id="ARBA00004141"/>
    </source>
</evidence>
<evidence type="ECO:0000256" key="2">
    <source>
        <dbReference type="ARBA" id="ARBA00010992"/>
    </source>
</evidence>
<evidence type="ECO:0000256" key="5">
    <source>
        <dbReference type="ARBA" id="ARBA00023136"/>
    </source>
</evidence>
<reference evidence="8 9" key="1">
    <citation type="submission" date="2015-01" db="EMBL/GenBank/DDBJ databases">
        <title>The Genome Sequence of Fonsecaea pedrosoi CBS 271.37.</title>
        <authorList>
            <consortium name="The Broad Institute Genomics Platform"/>
            <person name="Cuomo C."/>
            <person name="de Hoog S."/>
            <person name="Gorbushina A."/>
            <person name="Stielow B."/>
            <person name="Teixiera M."/>
            <person name="Abouelleil A."/>
            <person name="Chapman S.B."/>
            <person name="Priest M."/>
            <person name="Young S.K."/>
            <person name="Wortman J."/>
            <person name="Nusbaum C."/>
            <person name="Birren B."/>
        </authorList>
    </citation>
    <scope>NUCLEOTIDE SEQUENCE [LARGE SCALE GENOMIC DNA]</scope>
    <source>
        <strain evidence="8 9">CBS 271.37</strain>
    </source>
</reference>
<proteinExistence type="inferred from homology"/>
<dbReference type="EMBL" id="KN846973">
    <property type="protein sequence ID" value="KIW78397.1"/>
    <property type="molecule type" value="Genomic_DNA"/>
</dbReference>
<feature type="transmembrane region" description="Helical" evidence="6">
    <location>
        <begin position="88"/>
        <end position="107"/>
    </location>
</feature>
<comment type="similarity">
    <text evidence="2">Belongs to the major facilitator superfamily. Sugar transporter (TC 2.A.1.1) family.</text>
</comment>
<keyword evidence="4 6" id="KW-1133">Transmembrane helix</keyword>
<organism evidence="8 9">
    <name type="scientific">Fonsecaea pedrosoi CBS 271.37</name>
    <dbReference type="NCBI Taxonomy" id="1442368"/>
    <lineage>
        <taxon>Eukaryota</taxon>
        <taxon>Fungi</taxon>
        <taxon>Dikarya</taxon>
        <taxon>Ascomycota</taxon>
        <taxon>Pezizomycotina</taxon>
        <taxon>Eurotiomycetes</taxon>
        <taxon>Chaetothyriomycetidae</taxon>
        <taxon>Chaetothyriales</taxon>
        <taxon>Herpotrichiellaceae</taxon>
        <taxon>Fonsecaea</taxon>
    </lineage>
</organism>
<feature type="transmembrane region" description="Helical" evidence="6">
    <location>
        <begin position="413"/>
        <end position="436"/>
    </location>
</feature>
<name>A0A0D2EVY0_9EURO</name>
<dbReference type="GO" id="GO:0005351">
    <property type="term" value="F:carbohydrate:proton symporter activity"/>
    <property type="evidence" value="ECO:0007669"/>
    <property type="project" value="TreeGrafter"/>
</dbReference>
<keyword evidence="5 6" id="KW-0472">Membrane</keyword>
<evidence type="ECO:0000313" key="9">
    <source>
        <dbReference type="Proteomes" id="UP000053029"/>
    </source>
</evidence>
<dbReference type="HOGENOM" id="CLU_001265_30_13_1"/>
<accession>A0A0D2EVY0</accession>
<protein>
    <recommendedName>
        <fullName evidence="7">Major facilitator superfamily (MFS) profile domain-containing protein</fullName>
    </recommendedName>
</protein>
<dbReference type="SUPFAM" id="SSF103473">
    <property type="entry name" value="MFS general substrate transporter"/>
    <property type="match status" value="1"/>
</dbReference>
<dbReference type="PROSITE" id="PS00216">
    <property type="entry name" value="SUGAR_TRANSPORT_1"/>
    <property type="match status" value="1"/>
</dbReference>
<dbReference type="InterPro" id="IPR005829">
    <property type="entry name" value="Sugar_transporter_CS"/>
</dbReference>
<evidence type="ECO:0000256" key="3">
    <source>
        <dbReference type="ARBA" id="ARBA00022692"/>
    </source>
</evidence>
<dbReference type="Proteomes" id="UP000053029">
    <property type="component" value="Unassembled WGS sequence"/>
</dbReference>
<dbReference type="VEuPathDB" id="FungiDB:Z517_08232"/>
<feature type="transmembrane region" description="Helical" evidence="6">
    <location>
        <begin position="374"/>
        <end position="401"/>
    </location>
</feature>
<evidence type="ECO:0000259" key="7">
    <source>
        <dbReference type="PROSITE" id="PS50850"/>
    </source>
</evidence>
<dbReference type="GeneID" id="25307722"/>
<dbReference type="InterPro" id="IPR050360">
    <property type="entry name" value="MFS_Sugar_Transporters"/>
</dbReference>
<comment type="subcellular location">
    <subcellularLocation>
        <location evidence="1">Membrane</location>
        <topology evidence="1">Multi-pass membrane protein</topology>
    </subcellularLocation>
</comment>
<gene>
    <name evidence="8" type="ORF">Z517_08232</name>
</gene>